<dbReference type="GO" id="GO:0051539">
    <property type="term" value="F:4 iron, 4 sulfur cluster binding"/>
    <property type="evidence" value="ECO:0007669"/>
    <property type="project" value="UniProtKB-KW"/>
</dbReference>
<evidence type="ECO:0000256" key="1">
    <source>
        <dbReference type="ARBA" id="ARBA00001966"/>
    </source>
</evidence>
<keyword evidence="12" id="KW-1185">Reference proteome</keyword>
<dbReference type="PROSITE" id="PS00198">
    <property type="entry name" value="4FE4S_FER_1"/>
    <property type="match status" value="1"/>
</dbReference>
<comment type="function">
    <text evidence="2">Electron transfer subunit of the terminal reductase during anaerobic growth on various sulfoxide and N-oxide compounds.</text>
</comment>
<keyword evidence="7" id="KW-0249">Electron transport</keyword>
<dbReference type="InterPro" id="IPR017896">
    <property type="entry name" value="4Fe4S_Fe-S-bd"/>
</dbReference>
<dbReference type="GO" id="GO:0046872">
    <property type="term" value="F:metal ion binding"/>
    <property type="evidence" value="ECO:0007669"/>
    <property type="project" value="UniProtKB-KW"/>
</dbReference>
<dbReference type="CDD" id="cd16371">
    <property type="entry name" value="DMSOR_beta_like"/>
    <property type="match status" value="1"/>
</dbReference>
<accession>A0A7X6KVF3</accession>
<feature type="domain" description="4Fe-4S ferredoxin-type" evidence="10">
    <location>
        <begin position="30"/>
        <end position="60"/>
    </location>
</feature>
<keyword evidence="9" id="KW-0411">Iron-sulfur</keyword>
<organism evidence="11 12">
    <name type="scientific">Cellulomonas denverensis</name>
    <dbReference type="NCBI Taxonomy" id="264297"/>
    <lineage>
        <taxon>Bacteria</taxon>
        <taxon>Bacillati</taxon>
        <taxon>Actinomycetota</taxon>
        <taxon>Actinomycetes</taxon>
        <taxon>Micrococcales</taxon>
        <taxon>Cellulomonadaceae</taxon>
        <taxon>Cellulomonas</taxon>
    </lineage>
</organism>
<keyword evidence="4" id="KW-0004">4Fe-4S</keyword>
<dbReference type="EMBL" id="JAAXOX010000004">
    <property type="protein sequence ID" value="NKY23037.1"/>
    <property type="molecule type" value="Genomic_DNA"/>
</dbReference>
<evidence type="ECO:0000256" key="4">
    <source>
        <dbReference type="ARBA" id="ARBA00022485"/>
    </source>
</evidence>
<dbReference type="InterPro" id="IPR014297">
    <property type="entry name" value="DMSO_DmsB"/>
</dbReference>
<evidence type="ECO:0000256" key="8">
    <source>
        <dbReference type="ARBA" id="ARBA00023004"/>
    </source>
</evidence>
<dbReference type="GO" id="GO:0009055">
    <property type="term" value="F:electron transfer activity"/>
    <property type="evidence" value="ECO:0007669"/>
    <property type="project" value="InterPro"/>
</dbReference>
<dbReference type="PANTHER" id="PTHR43177:SF5">
    <property type="entry name" value="ANAEROBIC DIMETHYL SULFOXIDE REDUCTASE CHAIN B-RELATED"/>
    <property type="match status" value="1"/>
</dbReference>
<evidence type="ECO:0000256" key="2">
    <source>
        <dbReference type="ARBA" id="ARBA00003584"/>
    </source>
</evidence>
<dbReference type="NCBIfam" id="TIGR02951">
    <property type="entry name" value="DMSO_dmsB"/>
    <property type="match status" value="1"/>
</dbReference>
<keyword evidence="5" id="KW-0479">Metal-binding</keyword>
<keyword evidence="8" id="KW-0408">Iron</keyword>
<dbReference type="Proteomes" id="UP000581206">
    <property type="component" value="Unassembled WGS sequence"/>
</dbReference>
<evidence type="ECO:0000256" key="3">
    <source>
        <dbReference type="ARBA" id="ARBA00022448"/>
    </source>
</evidence>
<dbReference type="PANTHER" id="PTHR43177">
    <property type="entry name" value="PROTEIN NRFC"/>
    <property type="match status" value="1"/>
</dbReference>
<dbReference type="PROSITE" id="PS51379">
    <property type="entry name" value="4FE4S_FER_2"/>
    <property type="match status" value="3"/>
</dbReference>
<dbReference type="InterPro" id="IPR050954">
    <property type="entry name" value="ET_IronSulfur_Cluster-Binding"/>
</dbReference>
<dbReference type="Gene3D" id="3.30.70.20">
    <property type="match status" value="2"/>
</dbReference>
<evidence type="ECO:0000313" key="11">
    <source>
        <dbReference type="EMBL" id="NKY23037.1"/>
    </source>
</evidence>
<evidence type="ECO:0000256" key="5">
    <source>
        <dbReference type="ARBA" id="ARBA00022723"/>
    </source>
</evidence>
<evidence type="ECO:0000256" key="9">
    <source>
        <dbReference type="ARBA" id="ARBA00023014"/>
    </source>
</evidence>
<dbReference type="PRINTS" id="PR00354">
    <property type="entry name" value="7FE8SFRDOXIN"/>
</dbReference>
<keyword evidence="6" id="KW-0677">Repeat</keyword>
<dbReference type="AlphaFoldDB" id="A0A7X6KVF3"/>
<dbReference type="InterPro" id="IPR017900">
    <property type="entry name" value="4Fe4S_Fe_S_CS"/>
</dbReference>
<protein>
    <submittedName>
        <fullName evidence="11">Dimethylsulfoxide reductase subunit B</fullName>
    </submittedName>
</protein>
<gene>
    <name evidence="11" type="primary">dmsB</name>
    <name evidence="11" type="ORF">HGA03_10225</name>
</gene>
<sequence>MSGIPRRCRARGAPGHITRAPEVSTVAKQLGFYIDQEYCTGCKACTIACKDKNDLPVGVTWRRVVEYTGGAWSTDPERGTFTPNVFSYYTSISCNHCEDPICVRVCPTTAMHKGEDGIVSVDPDKCVGCRFCEWACPYSAPQFNAETGRMSKCDFCADYLAEGKDPACVAACPSRVLQFGEIEDLRARYGDRADVAPLPDPSITRPNLVITPHRHAEPSDAATGAIADPEEI</sequence>
<evidence type="ECO:0000259" key="10">
    <source>
        <dbReference type="PROSITE" id="PS51379"/>
    </source>
</evidence>
<evidence type="ECO:0000313" key="12">
    <source>
        <dbReference type="Proteomes" id="UP000581206"/>
    </source>
</evidence>
<comment type="cofactor">
    <cofactor evidence="1">
        <name>[4Fe-4S] cluster</name>
        <dbReference type="ChEBI" id="CHEBI:49883"/>
    </cofactor>
</comment>
<reference evidence="11 12" key="1">
    <citation type="submission" date="2020-04" db="EMBL/GenBank/DDBJ databases">
        <title>MicrobeNet Type strains.</title>
        <authorList>
            <person name="Nicholson A.C."/>
        </authorList>
    </citation>
    <scope>NUCLEOTIDE SEQUENCE [LARGE SCALE GENOMIC DNA]</scope>
    <source>
        <strain evidence="11 12">ATCC BAA-788</strain>
    </source>
</reference>
<dbReference type="InterPro" id="IPR000813">
    <property type="entry name" value="7Fe_ferredoxin"/>
</dbReference>
<dbReference type="Pfam" id="PF12800">
    <property type="entry name" value="Fer4_4"/>
    <property type="match status" value="1"/>
</dbReference>
<keyword evidence="3" id="KW-0813">Transport</keyword>
<proteinExistence type="predicted"/>
<evidence type="ECO:0000256" key="6">
    <source>
        <dbReference type="ARBA" id="ARBA00022737"/>
    </source>
</evidence>
<feature type="domain" description="4Fe-4S ferredoxin-type" evidence="10">
    <location>
        <begin position="117"/>
        <end position="146"/>
    </location>
</feature>
<dbReference type="SUPFAM" id="SSF54862">
    <property type="entry name" value="4Fe-4S ferredoxins"/>
    <property type="match status" value="1"/>
</dbReference>
<dbReference type="Pfam" id="PF13247">
    <property type="entry name" value="Fer4_11"/>
    <property type="match status" value="1"/>
</dbReference>
<feature type="domain" description="4Fe-4S ferredoxin-type" evidence="10">
    <location>
        <begin position="84"/>
        <end position="116"/>
    </location>
</feature>
<name>A0A7X6KVF3_9CELL</name>
<comment type="caution">
    <text evidence="11">The sequence shown here is derived from an EMBL/GenBank/DDBJ whole genome shotgun (WGS) entry which is preliminary data.</text>
</comment>
<evidence type="ECO:0000256" key="7">
    <source>
        <dbReference type="ARBA" id="ARBA00022982"/>
    </source>
</evidence>